<feature type="domain" description="RNA polymerase sigma factor 70 region 4 type 2" evidence="6">
    <location>
        <begin position="140"/>
        <end position="188"/>
    </location>
</feature>
<dbReference type="InterPro" id="IPR014284">
    <property type="entry name" value="RNA_pol_sigma-70_dom"/>
</dbReference>
<sequence>MTVWYGTKSDHKYPIIFMASTQELSNFLAQVERRAFKQTVYAVRDEHVAMDIVQDAMLKLAEKYVSRPVEEYPMLFQRILQNTMKDYWRRQKIRTAWTTLLSSFGISQDEEEHDPLETMPSQNSQDNPEGLYEQQETIAIIEAEIKNLPTRQREAFIMRYWEEMDVAETAAAMGCSEGSVKTHCSRAVHALAAALEKYGFGKEMLEKIGDGR</sequence>
<dbReference type="PANTHER" id="PTHR43133">
    <property type="entry name" value="RNA POLYMERASE ECF-TYPE SIGMA FACTO"/>
    <property type="match status" value="1"/>
</dbReference>
<evidence type="ECO:0000256" key="5">
    <source>
        <dbReference type="SAM" id="MobiDB-lite"/>
    </source>
</evidence>
<comment type="similarity">
    <text evidence="1">Belongs to the sigma-70 factor family. ECF subfamily.</text>
</comment>
<gene>
    <name evidence="7" type="ORF">SAMN05192560_1064</name>
</gene>
<dbReference type="AlphaFoldDB" id="A0A238Z633"/>
<dbReference type="Gene3D" id="1.10.1740.10">
    <property type="match status" value="1"/>
</dbReference>
<dbReference type="Proteomes" id="UP000198305">
    <property type="component" value="Unassembled WGS sequence"/>
</dbReference>
<keyword evidence="3" id="KW-0731">Sigma factor</keyword>
<accession>A0A238Z633</accession>
<dbReference type="NCBIfam" id="TIGR02937">
    <property type="entry name" value="sigma70-ECF"/>
    <property type="match status" value="1"/>
</dbReference>
<dbReference type="PANTHER" id="PTHR43133:SF64">
    <property type="entry name" value="ECF SIGMA FACTOR"/>
    <property type="match status" value="1"/>
</dbReference>
<evidence type="ECO:0000256" key="1">
    <source>
        <dbReference type="ARBA" id="ARBA00010641"/>
    </source>
</evidence>
<dbReference type="EMBL" id="FZOA01000004">
    <property type="protein sequence ID" value="SNR78622.1"/>
    <property type="molecule type" value="Genomic_DNA"/>
</dbReference>
<dbReference type="InterPro" id="IPR013249">
    <property type="entry name" value="RNA_pol_sigma70_r4_t2"/>
</dbReference>
<evidence type="ECO:0000259" key="6">
    <source>
        <dbReference type="Pfam" id="PF08281"/>
    </source>
</evidence>
<organism evidence="7 8">
    <name type="scientific">Methylobacillus rhizosphaerae</name>
    <dbReference type="NCBI Taxonomy" id="551994"/>
    <lineage>
        <taxon>Bacteria</taxon>
        <taxon>Pseudomonadati</taxon>
        <taxon>Pseudomonadota</taxon>
        <taxon>Betaproteobacteria</taxon>
        <taxon>Nitrosomonadales</taxon>
        <taxon>Methylophilaceae</taxon>
        <taxon>Methylobacillus</taxon>
    </lineage>
</organism>
<keyword evidence="2" id="KW-0805">Transcription regulation</keyword>
<protein>
    <submittedName>
        <fullName evidence="7">RNA polymerase sigma-70 factor, ECF subfamily</fullName>
    </submittedName>
</protein>
<proteinExistence type="inferred from homology"/>
<keyword evidence="4" id="KW-0804">Transcription</keyword>
<dbReference type="SUPFAM" id="SSF88946">
    <property type="entry name" value="Sigma2 domain of RNA polymerase sigma factors"/>
    <property type="match status" value="1"/>
</dbReference>
<evidence type="ECO:0000256" key="2">
    <source>
        <dbReference type="ARBA" id="ARBA00023015"/>
    </source>
</evidence>
<dbReference type="Gene3D" id="1.10.10.10">
    <property type="entry name" value="Winged helix-like DNA-binding domain superfamily/Winged helix DNA-binding domain"/>
    <property type="match status" value="1"/>
</dbReference>
<dbReference type="GO" id="GO:0016987">
    <property type="term" value="F:sigma factor activity"/>
    <property type="evidence" value="ECO:0007669"/>
    <property type="project" value="UniProtKB-KW"/>
</dbReference>
<evidence type="ECO:0000256" key="4">
    <source>
        <dbReference type="ARBA" id="ARBA00023163"/>
    </source>
</evidence>
<keyword evidence="8" id="KW-1185">Reference proteome</keyword>
<reference evidence="8" key="1">
    <citation type="submission" date="2017-06" db="EMBL/GenBank/DDBJ databases">
        <authorList>
            <person name="Varghese N."/>
            <person name="Submissions S."/>
        </authorList>
    </citation>
    <scope>NUCLEOTIDE SEQUENCE [LARGE SCALE GENOMIC DNA]</scope>
    <source>
        <strain evidence="8">Ca-68</strain>
    </source>
</reference>
<dbReference type="GO" id="GO:0006352">
    <property type="term" value="P:DNA-templated transcription initiation"/>
    <property type="evidence" value="ECO:0007669"/>
    <property type="project" value="InterPro"/>
</dbReference>
<dbReference type="InterPro" id="IPR036388">
    <property type="entry name" value="WH-like_DNA-bd_sf"/>
</dbReference>
<dbReference type="InterPro" id="IPR039425">
    <property type="entry name" value="RNA_pol_sigma-70-like"/>
</dbReference>
<dbReference type="SUPFAM" id="SSF88659">
    <property type="entry name" value="Sigma3 and sigma4 domains of RNA polymerase sigma factors"/>
    <property type="match status" value="1"/>
</dbReference>
<dbReference type="NCBIfam" id="NF006550">
    <property type="entry name" value="PRK09047.1"/>
    <property type="match status" value="1"/>
</dbReference>
<dbReference type="CDD" id="cd06171">
    <property type="entry name" value="Sigma70_r4"/>
    <property type="match status" value="1"/>
</dbReference>
<feature type="region of interest" description="Disordered" evidence="5">
    <location>
        <begin position="109"/>
        <end position="129"/>
    </location>
</feature>
<dbReference type="InterPro" id="IPR013325">
    <property type="entry name" value="RNA_pol_sigma_r2"/>
</dbReference>
<dbReference type="Pfam" id="PF08281">
    <property type="entry name" value="Sigma70_r4_2"/>
    <property type="match status" value="1"/>
</dbReference>
<name>A0A238Z633_9PROT</name>
<evidence type="ECO:0000313" key="7">
    <source>
        <dbReference type="EMBL" id="SNR78622.1"/>
    </source>
</evidence>
<evidence type="ECO:0000256" key="3">
    <source>
        <dbReference type="ARBA" id="ARBA00023082"/>
    </source>
</evidence>
<dbReference type="GO" id="GO:0003677">
    <property type="term" value="F:DNA binding"/>
    <property type="evidence" value="ECO:0007669"/>
    <property type="project" value="InterPro"/>
</dbReference>
<dbReference type="InterPro" id="IPR013324">
    <property type="entry name" value="RNA_pol_sigma_r3/r4-like"/>
</dbReference>
<evidence type="ECO:0000313" key="8">
    <source>
        <dbReference type="Proteomes" id="UP000198305"/>
    </source>
</evidence>